<dbReference type="PANTHER" id="PTHR27001">
    <property type="entry name" value="OS01G0253100 PROTEIN"/>
    <property type="match status" value="1"/>
</dbReference>
<keyword evidence="2" id="KW-0067">ATP-binding</keyword>
<evidence type="ECO:0000256" key="2">
    <source>
        <dbReference type="ARBA" id="ARBA00022840"/>
    </source>
</evidence>
<dbReference type="InterPro" id="IPR011009">
    <property type="entry name" value="Kinase-like_dom_sf"/>
</dbReference>
<reference evidence="3" key="1">
    <citation type="submission" date="2022-12" db="EMBL/GenBank/DDBJ databases">
        <title>Draft genome assemblies for two species of Escallonia (Escalloniales).</title>
        <authorList>
            <person name="Chanderbali A."/>
            <person name="Dervinis C."/>
            <person name="Anghel I."/>
            <person name="Soltis D."/>
            <person name="Soltis P."/>
            <person name="Zapata F."/>
        </authorList>
    </citation>
    <scope>NUCLEOTIDE SEQUENCE</scope>
    <source>
        <strain evidence="3">UCBG64.0493</strain>
        <tissue evidence="3">Leaf</tissue>
    </source>
</reference>
<dbReference type="GO" id="GO:0005524">
    <property type="term" value="F:ATP binding"/>
    <property type="evidence" value="ECO:0007669"/>
    <property type="project" value="UniProtKB-KW"/>
</dbReference>
<accession>A0AA89AVS3</accession>
<dbReference type="SUPFAM" id="SSF56112">
    <property type="entry name" value="Protein kinase-like (PK-like)"/>
    <property type="match status" value="1"/>
</dbReference>
<keyword evidence="1" id="KW-0547">Nucleotide-binding</keyword>
<dbReference type="AlphaFoldDB" id="A0AA89AVS3"/>
<evidence type="ECO:0000313" key="3">
    <source>
        <dbReference type="EMBL" id="KAK3016318.1"/>
    </source>
</evidence>
<evidence type="ECO:0000313" key="4">
    <source>
        <dbReference type="Proteomes" id="UP001188597"/>
    </source>
</evidence>
<evidence type="ECO:0000256" key="1">
    <source>
        <dbReference type="ARBA" id="ARBA00022741"/>
    </source>
</evidence>
<dbReference type="GO" id="GO:0005886">
    <property type="term" value="C:plasma membrane"/>
    <property type="evidence" value="ECO:0007669"/>
    <property type="project" value="TreeGrafter"/>
</dbReference>
<sequence>MVGFQPSESSSMPPSPGESIIVVMDANRSKGSLDALDWAINTIVHPNDTVVVLGVLTELGKKPSQTSCFPFIGTVWVKLEFSAGQGEMSPSHLAEEIVKKREEYLCALQPFYRQCKKNGVKLDVQLAAGIDPRNIAVEEAHKCNPRWIVLDSHLKKYKVYIYGHVACNVAVMKGKIGAVMHPKAPECEQWGRDYGKIKAAAFTSNEPGKHQDEIHADPKTLRVRSPPPTPQNPCWCPLSWRTGFPRAFSVSELEVITNCFANENIVQMKDDWEIYEGIYLETPVLVMRHSVNDDRAWSLLKILSRVRHRCIFNLVGYCCSGDFMFLLRDYPCSCTLEVNLQSKSTSFNCDELAKSLPWKVRWQIALDIGTAVRYLHEECADGPIVDLSVCSTHIVMFHGVSAMALPQLENGSLSQVMDPRLMDASSHVAVHHMQRAALLCLKNCSGQKYSMSEVLAVVRVPTSEFIEHFEICDIHQREAVDFQAKVIERSGVG</sequence>
<dbReference type="PANTHER" id="PTHR27001:SF811">
    <property type="entry name" value="SERINE_THREONINE-PROTEIN KINASE CDG1-LIKE"/>
    <property type="match status" value="1"/>
</dbReference>
<dbReference type="SUPFAM" id="SSF52402">
    <property type="entry name" value="Adenine nucleotide alpha hydrolases-like"/>
    <property type="match status" value="1"/>
</dbReference>
<gene>
    <name evidence="3" type="ORF">RJ639_007298</name>
</gene>
<dbReference type="Gene3D" id="3.40.50.620">
    <property type="entry name" value="HUPs"/>
    <property type="match status" value="1"/>
</dbReference>
<organism evidence="3 4">
    <name type="scientific">Escallonia herrerae</name>
    <dbReference type="NCBI Taxonomy" id="1293975"/>
    <lineage>
        <taxon>Eukaryota</taxon>
        <taxon>Viridiplantae</taxon>
        <taxon>Streptophyta</taxon>
        <taxon>Embryophyta</taxon>
        <taxon>Tracheophyta</taxon>
        <taxon>Spermatophyta</taxon>
        <taxon>Magnoliopsida</taxon>
        <taxon>eudicotyledons</taxon>
        <taxon>Gunneridae</taxon>
        <taxon>Pentapetalae</taxon>
        <taxon>asterids</taxon>
        <taxon>campanulids</taxon>
        <taxon>Escalloniales</taxon>
        <taxon>Escalloniaceae</taxon>
        <taxon>Escallonia</taxon>
    </lineage>
</organism>
<comment type="caution">
    <text evidence="3">The sequence shown here is derived from an EMBL/GenBank/DDBJ whole genome shotgun (WGS) entry which is preliminary data.</text>
</comment>
<dbReference type="EMBL" id="JAVXUP010001075">
    <property type="protein sequence ID" value="KAK3016318.1"/>
    <property type="molecule type" value="Genomic_DNA"/>
</dbReference>
<keyword evidence="4" id="KW-1185">Reference proteome</keyword>
<dbReference type="Gene3D" id="1.10.510.10">
    <property type="entry name" value="Transferase(Phosphotransferase) domain 1"/>
    <property type="match status" value="1"/>
</dbReference>
<dbReference type="Proteomes" id="UP001188597">
    <property type="component" value="Unassembled WGS sequence"/>
</dbReference>
<dbReference type="InterPro" id="IPR014729">
    <property type="entry name" value="Rossmann-like_a/b/a_fold"/>
</dbReference>
<protein>
    <recommendedName>
        <fullName evidence="5">Protein kinase domain-containing protein</fullName>
    </recommendedName>
</protein>
<feature type="non-terminal residue" evidence="3">
    <location>
        <position position="1"/>
    </location>
</feature>
<proteinExistence type="predicted"/>
<evidence type="ECO:0008006" key="5">
    <source>
        <dbReference type="Google" id="ProtNLM"/>
    </source>
</evidence>
<name>A0AA89AVS3_9ASTE</name>